<dbReference type="GO" id="GO:0009055">
    <property type="term" value="F:electron transfer activity"/>
    <property type="evidence" value="ECO:0007669"/>
    <property type="project" value="InterPro"/>
</dbReference>
<gene>
    <name evidence="2" type="ORF">MNBD_NITROSPIRAE02-1486</name>
</gene>
<proteinExistence type="predicted"/>
<evidence type="ECO:0000313" key="2">
    <source>
        <dbReference type="EMBL" id="VAX32731.1"/>
    </source>
</evidence>
<dbReference type="GO" id="GO:0016491">
    <property type="term" value="F:oxidoreductase activity"/>
    <property type="evidence" value="ECO:0007669"/>
    <property type="project" value="InterPro"/>
</dbReference>
<feature type="domain" description="Di-haem cytochrome c peroxidase" evidence="1">
    <location>
        <begin position="50"/>
        <end position="97"/>
    </location>
</feature>
<evidence type="ECO:0000259" key="1">
    <source>
        <dbReference type="Pfam" id="PF03150"/>
    </source>
</evidence>
<dbReference type="EMBL" id="UOGH01000267">
    <property type="protein sequence ID" value="VAX32731.1"/>
    <property type="molecule type" value="Genomic_DNA"/>
</dbReference>
<dbReference type="Pfam" id="PF03150">
    <property type="entry name" value="CCP_MauG"/>
    <property type="match status" value="1"/>
</dbReference>
<dbReference type="AlphaFoldDB" id="A0A3B1D1N2"/>
<dbReference type="InterPro" id="IPR036909">
    <property type="entry name" value="Cyt_c-like_dom_sf"/>
</dbReference>
<organism evidence="2">
    <name type="scientific">hydrothermal vent metagenome</name>
    <dbReference type="NCBI Taxonomy" id="652676"/>
    <lineage>
        <taxon>unclassified sequences</taxon>
        <taxon>metagenomes</taxon>
        <taxon>ecological metagenomes</taxon>
    </lineage>
</organism>
<name>A0A3B1D1N2_9ZZZZ</name>
<accession>A0A3B1D1N2</accession>
<dbReference type="SUPFAM" id="SSF46626">
    <property type="entry name" value="Cytochrome c"/>
    <property type="match status" value="1"/>
</dbReference>
<feature type="non-terminal residue" evidence="2">
    <location>
        <position position="99"/>
    </location>
</feature>
<dbReference type="Gene3D" id="1.10.760.10">
    <property type="entry name" value="Cytochrome c-like domain"/>
    <property type="match status" value="1"/>
</dbReference>
<dbReference type="GO" id="GO:0020037">
    <property type="term" value="F:heme binding"/>
    <property type="evidence" value="ECO:0007669"/>
    <property type="project" value="InterPro"/>
</dbReference>
<protein>
    <recommendedName>
        <fullName evidence="1">Di-haem cytochrome c peroxidase domain-containing protein</fullName>
    </recommendedName>
</protein>
<dbReference type="InterPro" id="IPR004852">
    <property type="entry name" value="Di-haem_cyt_c_peroxidsae"/>
</dbReference>
<sequence>MRKKIITGVFFVGLLLFLLMPGIAGYGVAAMTGETTEAILPVPESNPLTPEKIQFGRRLFMDRNLSDPDAGRTRVACVSCHNPMFGFSDGRVRSTGVYG</sequence>
<reference evidence="2" key="1">
    <citation type="submission" date="2018-06" db="EMBL/GenBank/DDBJ databases">
        <authorList>
            <person name="Zhirakovskaya E."/>
        </authorList>
    </citation>
    <scope>NUCLEOTIDE SEQUENCE</scope>
</reference>